<dbReference type="InterPro" id="IPR036397">
    <property type="entry name" value="RNaseH_sf"/>
</dbReference>
<dbReference type="Pfam" id="PF00665">
    <property type="entry name" value="rve"/>
    <property type="match status" value="1"/>
</dbReference>
<dbReference type="AlphaFoldDB" id="A0A151ISV0"/>
<dbReference type="PROSITE" id="PS50994">
    <property type="entry name" value="INTEGRASE"/>
    <property type="match status" value="1"/>
</dbReference>
<reference evidence="2 3" key="1">
    <citation type="submission" date="2015-09" db="EMBL/GenBank/DDBJ databases">
        <title>Trachymyrmex cornetzi WGS genome.</title>
        <authorList>
            <person name="Nygaard S."/>
            <person name="Hu H."/>
            <person name="Boomsma J."/>
            <person name="Zhang G."/>
        </authorList>
    </citation>
    <scope>NUCLEOTIDE SEQUENCE [LARGE SCALE GENOMIC DNA]</scope>
    <source>
        <strain evidence="2">Tcor2-1</strain>
        <tissue evidence="2">Whole body</tissue>
    </source>
</reference>
<proteinExistence type="predicted"/>
<evidence type="ECO:0000313" key="3">
    <source>
        <dbReference type="Proteomes" id="UP000078492"/>
    </source>
</evidence>
<evidence type="ECO:0000259" key="1">
    <source>
        <dbReference type="PROSITE" id="PS50994"/>
    </source>
</evidence>
<organism evidence="2 3">
    <name type="scientific">Trachymyrmex cornetzi</name>
    <dbReference type="NCBI Taxonomy" id="471704"/>
    <lineage>
        <taxon>Eukaryota</taxon>
        <taxon>Metazoa</taxon>
        <taxon>Ecdysozoa</taxon>
        <taxon>Arthropoda</taxon>
        <taxon>Hexapoda</taxon>
        <taxon>Insecta</taxon>
        <taxon>Pterygota</taxon>
        <taxon>Neoptera</taxon>
        <taxon>Endopterygota</taxon>
        <taxon>Hymenoptera</taxon>
        <taxon>Apocrita</taxon>
        <taxon>Aculeata</taxon>
        <taxon>Formicoidea</taxon>
        <taxon>Formicidae</taxon>
        <taxon>Myrmicinae</taxon>
        <taxon>Trachymyrmex</taxon>
    </lineage>
</organism>
<dbReference type="InterPro" id="IPR050951">
    <property type="entry name" value="Retrovirus_Pol_polyprotein"/>
</dbReference>
<dbReference type="GO" id="GO:0015074">
    <property type="term" value="P:DNA integration"/>
    <property type="evidence" value="ECO:0007669"/>
    <property type="project" value="InterPro"/>
</dbReference>
<dbReference type="InterPro" id="IPR012337">
    <property type="entry name" value="RNaseH-like_sf"/>
</dbReference>
<keyword evidence="3" id="KW-1185">Reference proteome</keyword>
<name>A0A151ISV0_9HYME</name>
<dbReference type="EMBL" id="KQ981062">
    <property type="protein sequence ID" value="KYN09970.1"/>
    <property type="molecule type" value="Genomic_DNA"/>
</dbReference>
<dbReference type="PANTHER" id="PTHR37984:SF5">
    <property type="entry name" value="PROTEIN NYNRIN-LIKE"/>
    <property type="match status" value="1"/>
</dbReference>
<dbReference type="InterPro" id="IPR001584">
    <property type="entry name" value="Integrase_cat-core"/>
</dbReference>
<dbReference type="SUPFAM" id="SSF53098">
    <property type="entry name" value="Ribonuclease H-like"/>
    <property type="match status" value="1"/>
</dbReference>
<dbReference type="GO" id="GO:0003676">
    <property type="term" value="F:nucleic acid binding"/>
    <property type="evidence" value="ECO:0007669"/>
    <property type="project" value="InterPro"/>
</dbReference>
<dbReference type="Gene3D" id="3.30.420.10">
    <property type="entry name" value="Ribonuclease H-like superfamily/Ribonuclease H"/>
    <property type="match status" value="1"/>
</dbReference>
<sequence>MDQSSKYVTLYPMQNQQLNTITQALEEDYFLNMGMPREILTDNAGQFLTRRWTQFADQHEFSIRKTTPYNPQSNPVERVMREIGRVIRTYASRVVSS</sequence>
<accession>A0A151ISV0</accession>
<evidence type="ECO:0000313" key="2">
    <source>
        <dbReference type="EMBL" id="KYN09970.1"/>
    </source>
</evidence>
<dbReference type="PANTHER" id="PTHR37984">
    <property type="entry name" value="PROTEIN CBG26694"/>
    <property type="match status" value="1"/>
</dbReference>
<dbReference type="STRING" id="471704.A0A151ISV0"/>
<dbReference type="Proteomes" id="UP000078492">
    <property type="component" value="Unassembled WGS sequence"/>
</dbReference>
<feature type="domain" description="Integrase catalytic" evidence="1">
    <location>
        <begin position="1"/>
        <end position="97"/>
    </location>
</feature>
<protein>
    <recommendedName>
        <fullName evidence="1">Integrase catalytic domain-containing protein</fullName>
    </recommendedName>
</protein>
<gene>
    <name evidence="2" type="ORF">ALC57_17908</name>
</gene>